<keyword evidence="5" id="KW-0677">Repeat</keyword>
<feature type="repeat" description="Solcar" evidence="8">
    <location>
        <begin position="124"/>
        <end position="215"/>
    </location>
</feature>
<dbReference type="WBParaSite" id="TTAC_0000921701-mRNA-1">
    <property type="protein sequence ID" value="TTAC_0000921701-mRNA-1"/>
    <property type="gene ID" value="TTAC_0000921701"/>
</dbReference>
<reference evidence="12" key="1">
    <citation type="submission" date="2017-02" db="UniProtKB">
        <authorList>
            <consortium name="WormBaseParasite"/>
        </authorList>
    </citation>
    <scope>IDENTIFICATION</scope>
</reference>
<dbReference type="AlphaFoldDB" id="A0A0R3X6S0"/>
<evidence type="ECO:0000256" key="8">
    <source>
        <dbReference type="PROSITE-ProRule" id="PRU00282"/>
    </source>
</evidence>
<dbReference type="GO" id="GO:0006862">
    <property type="term" value="P:nucleotide transport"/>
    <property type="evidence" value="ECO:0007669"/>
    <property type="project" value="InterPro"/>
</dbReference>
<dbReference type="STRING" id="6205.A0A0R3X6S0"/>
<evidence type="ECO:0000313" key="12">
    <source>
        <dbReference type="WBParaSite" id="TTAC_0000921701-mRNA-1"/>
    </source>
</evidence>
<evidence type="ECO:0000256" key="2">
    <source>
        <dbReference type="ARBA" id="ARBA00006375"/>
    </source>
</evidence>
<dbReference type="Gene3D" id="1.50.40.10">
    <property type="entry name" value="Mitochondrial carrier domain"/>
    <property type="match status" value="2"/>
</dbReference>
<proteinExistence type="inferred from homology"/>
<evidence type="ECO:0000256" key="9">
    <source>
        <dbReference type="RuleBase" id="RU000488"/>
    </source>
</evidence>
<evidence type="ECO:0000313" key="11">
    <source>
        <dbReference type="Proteomes" id="UP000274429"/>
    </source>
</evidence>
<evidence type="ECO:0000256" key="5">
    <source>
        <dbReference type="ARBA" id="ARBA00022737"/>
    </source>
</evidence>
<dbReference type="OrthoDB" id="428293at2759"/>
<feature type="repeat" description="Solcar" evidence="8">
    <location>
        <begin position="229"/>
        <end position="313"/>
    </location>
</feature>
<protein>
    <submittedName>
        <fullName evidence="12">Mitochondrial folate transporter/carrier</fullName>
    </submittedName>
</protein>
<keyword evidence="4 8" id="KW-0812">Transmembrane</keyword>
<dbReference type="InterPro" id="IPR018108">
    <property type="entry name" value="MCP_transmembrane"/>
</dbReference>
<keyword evidence="6" id="KW-1133">Transmembrane helix</keyword>
<evidence type="ECO:0000256" key="6">
    <source>
        <dbReference type="ARBA" id="ARBA00022989"/>
    </source>
</evidence>
<evidence type="ECO:0000256" key="4">
    <source>
        <dbReference type="ARBA" id="ARBA00022692"/>
    </source>
</evidence>
<keyword evidence="11" id="KW-1185">Reference proteome</keyword>
<feature type="repeat" description="Solcar" evidence="8">
    <location>
        <begin position="18"/>
        <end position="110"/>
    </location>
</feature>
<accession>A0A0R3X6S0</accession>
<dbReference type="InterPro" id="IPR044712">
    <property type="entry name" value="SLC25A32-like"/>
</dbReference>
<evidence type="ECO:0000256" key="1">
    <source>
        <dbReference type="ARBA" id="ARBA00004141"/>
    </source>
</evidence>
<dbReference type="InterPro" id="IPR023395">
    <property type="entry name" value="MCP_dom_sf"/>
</dbReference>
<name>A0A0R3X6S0_HYDTA</name>
<evidence type="ECO:0000256" key="3">
    <source>
        <dbReference type="ARBA" id="ARBA00022448"/>
    </source>
</evidence>
<organism evidence="12">
    <name type="scientific">Hydatigena taeniaeformis</name>
    <name type="common">Feline tapeworm</name>
    <name type="synonym">Taenia taeniaeformis</name>
    <dbReference type="NCBI Taxonomy" id="6205"/>
    <lineage>
        <taxon>Eukaryota</taxon>
        <taxon>Metazoa</taxon>
        <taxon>Spiralia</taxon>
        <taxon>Lophotrochozoa</taxon>
        <taxon>Platyhelminthes</taxon>
        <taxon>Cestoda</taxon>
        <taxon>Eucestoda</taxon>
        <taxon>Cyclophyllidea</taxon>
        <taxon>Taeniidae</taxon>
        <taxon>Hydatigera</taxon>
    </lineage>
</organism>
<dbReference type="Proteomes" id="UP000274429">
    <property type="component" value="Unassembled WGS sequence"/>
</dbReference>
<dbReference type="SUPFAM" id="SSF103506">
    <property type="entry name" value="Mitochondrial carrier"/>
    <property type="match status" value="1"/>
</dbReference>
<comment type="subcellular location">
    <subcellularLocation>
        <location evidence="1">Membrane</location>
        <topology evidence="1">Multi-pass membrane protein</topology>
    </subcellularLocation>
</comment>
<dbReference type="GO" id="GO:0055085">
    <property type="term" value="P:transmembrane transport"/>
    <property type="evidence" value="ECO:0007669"/>
    <property type="project" value="InterPro"/>
</dbReference>
<sequence length="318" mass="35785">MGTSTLIETCGLSSCFSHLKWEQMFAGLTSGVVTTAVLHPLELAKIRLQVNEGYGAVKARPTSSHFIGTMLEVYRGRGFAGLYQGATPNMMGNAVSWGLYFLFYGALKNYAQDSDESKTLKPCEYLGLAGISGRNVTFVGLVVLWLTNPIWVVKTRMCLQYETLGASYRLTTWSTLMEVWRVEGIRGLYRGIVPGMVGVSSGAVQFLFYEELRNFYNLSYHQRPIDTHLKTSEYVLMGIVAKAMAIALTYPHQVARTRLQEQHRNYGSLTNLLKTIWKYEGLRGFYKGLLPNILRTAPSGGLMFVVYEKCYKWLIGLR</sequence>
<reference evidence="10 11" key="2">
    <citation type="submission" date="2018-11" db="EMBL/GenBank/DDBJ databases">
        <authorList>
            <consortium name="Pathogen Informatics"/>
        </authorList>
    </citation>
    <scope>NUCLEOTIDE SEQUENCE [LARGE SCALE GENOMIC DNA]</scope>
</reference>
<keyword evidence="3 9" id="KW-0813">Transport</keyword>
<comment type="similarity">
    <text evidence="2 9">Belongs to the mitochondrial carrier (TC 2.A.29) family.</text>
</comment>
<gene>
    <name evidence="10" type="ORF">TTAC_LOCUS9202</name>
</gene>
<evidence type="ECO:0000256" key="7">
    <source>
        <dbReference type="ARBA" id="ARBA00023136"/>
    </source>
</evidence>
<dbReference type="GO" id="GO:0016020">
    <property type="term" value="C:membrane"/>
    <property type="evidence" value="ECO:0007669"/>
    <property type="project" value="UniProtKB-SubCell"/>
</dbReference>
<keyword evidence="7 8" id="KW-0472">Membrane</keyword>
<dbReference type="EMBL" id="UYWX01020714">
    <property type="protein sequence ID" value="VDM33948.1"/>
    <property type="molecule type" value="Genomic_DNA"/>
</dbReference>
<dbReference type="Pfam" id="PF00153">
    <property type="entry name" value="Mito_carr"/>
    <property type="match status" value="3"/>
</dbReference>
<evidence type="ECO:0000313" key="10">
    <source>
        <dbReference type="EMBL" id="VDM33948.1"/>
    </source>
</evidence>
<dbReference type="PANTHER" id="PTHR45683">
    <property type="entry name" value="MITOCHONDRIAL NICOTINAMIDE ADENINE DINUCLEOTIDE TRANSPORTER 1-RELATED-RELATED"/>
    <property type="match status" value="1"/>
</dbReference>
<dbReference type="PROSITE" id="PS50920">
    <property type="entry name" value="SOLCAR"/>
    <property type="match status" value="3"/>
</dbReference>